<dbReference type="RefSeq" id="WP_324180166.1">
    <property type="nucleotide sequence ID" value="NZ_BAABAW010000006.1"/>
</dbReference>
<evidence type="ECO:0000256" key="1">
    <source>
        <dbReference type="ARBA" id="ARBA00004141"/>
    </source>
</evidence>
<feature type="transmembrane region" description="Helical" evidence="5">
    <location>
        <begin position="69"/>
        <end position="87"/>
    </location>
</feature>
<name>A0ABU5ZWB6_9FLAO</name>
<feature type="transmembrane region" description="Helical" evidence="5">
    <location>
        <begin position="46"/>
        <end position="63"/>
    </location>
</feature>
<keyword evidence="2 5" id="KW-0812">Transmembrane</keyword>
<organism evidence="6 7">
    <name type="scientific">Aquimarina gracilis</name>
    <dbReference type="NCBI Taxonomy" id="874422"/>
    <lineage>
        <taxon>Bacteria</taxon>
        <taxon>Pseudomonadati</taxon>
        <taxon>Bacteroidota</taxon>
        <taxon>Flavobacteriia</taxon>
        <taxon>Flavobacteriales</taxon>
        <taxon>Flavobacteriaceae</taxon>
        <taxon>Aquimarina</taxon>
    </lineage>
</organism>
<evidence type="ECO:0000256" key="3">
    <source>
        <dbReference type="ARBA" id="ARBA00022989"/>
    </source>
</evidence>
<comment type="caution">
    <text evidence="6">The sequence shown here is derived from an EMBL/GenBank/DDBJ whole genome shotgun (WGS) entry which is preliminary data.</text>
</comment>
<evidence type="ECO:0000313" key="7">
    <source>
        <dbReference type="Proteomes" id="UP001327027"/>
    </source>
</evidence>
<sequence>MKLAYWVSTTILCTFLLWSAYTYLYSKQTIEGIRELGFPDFFRLQLAVLKIIAVAVLLVPQIPTGIKEWAYAGVGLFFITAIVAHFAHKDPIFINLINLVLIAILIISYVYLHKIKAPF</sequence>
<dbReference type="EMBL" id="JAYKLX010000005">
    <property type="protein sequence ID" value="MEB3346141.1"/>
    <property type="molecule type" value="Genomic_DNA"/>
</dbReference>
<proteinExistence type="predicted"/>
<dbReference type="InterPro" id="IPR032808">
    <property type="entry name" value="DoxX"/>
</dbReference>
<evidence type="ECO:0000256" key="5">
    <source>
        <dbReference type="SAM" id="Phobius"/>
    </source>
</evidence>
<comment type="subcellular location">
    <subcellularLocation>
        <location evidence="1">Membrane</location>
        <topology evidence="1">Multi-pass membrane protein</topology>
    </subcellularLocation>
</comment>
<accession>A0ABU5ZWB6</accession>
<evidence type="ECO:0000256" key="2">
    <source>
        <dbReference type="ARBA" id="ARBA00022692"/>
    </source>
</evidence>
<reference evidence="6 7" key="1">
    <citation type="journal article" date="2013" name="Int. J. Syst. Evol. Microbiol.">
        <title>Aquimarina gracilis sp. nov., isolated from the gut microflora of a mussel, Mytilus coruscus, and emended description of Aquimarina spongiae.</title>
        <authorList>
            <person name="Park S.C."/>
            <person name="Choe H.N."/>
            <person name="Baik K.S."/>
            <person name="Seong C.N."/>
        </authorList>
    </citation>
    <scope>NUCLEOTIDE SEQUENCE [LARGE SCALE GENOMIC DNA]</scope>
    <source>
        <strain evidence="6 7">PSC32</strain>
    </source>
</reference>
<dbReference type="Proteomes" id="UP001327027">
    <property type="component" value="Unassembled WGS sequence"/>
</dbReference>
<protein>
    <submittedName>
        <fullName evidence="6">DoxX family protein</fullName>
    </submittedName>
</protein>
<keyword evidence="4 5" id="KW-0472">Membrane</keyword>
<feature type="transmembrane region" description="Helical" evidence="5">
    <location>
        <begin position="6"/>
        <end position="25"/>
    </location>
</feature>
<feature type="transmembrane region" description="Helical" evidence="5">
    <location>
        <begin position="92"/>
        <end position="112"/>
    </location>
</feature>
<gene>
    <name evidence="6" type="ORF">U6A24_11755</name>
</gene>
<dbReference type="Pfam" id="PF13564">
    <property type="entry name" value="DoxX_2"/>
    <property type="match status" value="1"/>
</dbReference>
<keyword evidence="7" id="KW-1185">Reference proteome</keyword>
<keyword evidence="3 5" id="KW-1133">Transmembrane helix</keyword>
<evidence type="ECO:0000313" key="6">
    <source>
        <dbReference type="EMBL" id="MEB3346141.1"/>
    </source>
</evidence>
<evidence type="ECO:0000256" key="4">
    <source>
        <dbReference type="ARBA" id="ARBA00023136"/>
    </source>
</evidence>